<organism evidence="5 6">
    <name type="scientific">Polarella glacialis</name>
    <name type="common">Dinoflagellate</name>
    <dbReference type="NCBI Taxonomy" id="89957"/>
    <lineage>
        <taxon>Eukaryota</taxon>
        <taxon>Sar</taxon>
        <taxon>Alveolata</taxon>
        <taxon>Dinophyceae</taxon>
        <taxon>Suessiales</taxon>
        <taxon>Suessiaceae</taxon>
        <taxon>Polarella</taxon>
    </lineage>
</organism>
<accession>A0A813I215</accession>
<feature type="coiled-coil region" evidence="2">
    <location>
        <begin position="1"/>
        <end position="103"/>
    </location>
</feature>
<dbReference type="GO" id="GO:0005856">
    <property type="term" value="C:cytoskeleton"/>
    <property type="evidence" value="ECO:0007669"/>
    <property type="project" value="TreeGrafter"/>
</dbReference>
<dbReference type="Proteomes" id="UP000654075">
    <property type="component" value="Unassembled WGS sequence"/>
</dbReference>
<dbReference type="AlphaFoldDB" id="A0A813I215"/>
<dbReference type="InterPro" id="IPR049270">
    <property type="entry name" value="CFAP58_CC"/>
</dbReference>
<sequence length="832" mass="97382">MEVLEKDYQETLAELTDKKAAIVAPFRAEYEKLFKALQRSHESEKRLTKKIRDLNAEISTSAQSVQTALKTAAEDQQQIATLRQEIESQQKLVEQSLQKEQQAKDVIGKRKAEIDDLVARINQGAGMTDEQEFQLSQLVGQKEQMEKDSELLRQNTDTLARITQGRLDVVQAAEKALMDTEASIGDVKDKITEKRAEVEVEKRRKEDLETQMKDLRAENDLKQEVLGSARRAIAGEEADLRKVQQAVLETEKEEERLERRVRQKMDEKHKLEDKLEQELAKNQKYVQENQQRELALRARRDELQQQHTEKEKLGKMHEVLKKKERTSDEERKDAESKRNELKTDVKLAQDKTDGLKRDGDVDRKKIEDLLRERDILNKNVVKADERTKKQIDLVKRQETQAMNMQKDIARWKQDAQDFRKRIFELEKQREKYGIELSQANAKYFACKEELKTRGATLTELKKQIANVQAKRNQQKNLYDAVCMDRNLHAKNLVESNEQIAEMRRKFKIMFHQTTALKEEIRDKDSRLVRGHFDHKEVQAHNEKLKESKEKASRRLRSLMNIVETQRAQMKKLESTIQEAEQERQAQLKELEGVIGERDILGAQLIRRNEELALLYEKIKIQQSTLQKGEIQYNARIQEVAKLRASIRACKAEVGQAKLQVTNVETLKQEIHHLNKTILREETKTKALQDEMENPMNVHRWRELEGSDPATYEMIQKVKSLQKLLIAKTEEVVEKDSLIQEKEKLYVQLKNIIARQPGPEVAEQLAWYSQNLKEKTSHMKQMAAELEMYHNQVQDLRDETERHNKDFGATKQAYFARLRQQQRFQEGGGMMTQ</sequence>
<dbReference type="PANTHER" id="PTHR32083">
    <property type="entry name" value="CILIA AND FLAGELLA-ASSOCIATED PROTEIN 58-RELATED"/>
    <property type="match status" value="1"/>
</dbReference>
<evidence type="ECO:0000256" key="2">
    <source>
        <dbReference type="SAM" id="Coils"/>
    </source>
</evidence>
<name>A0A813I215_POLGL</name>
<dbReference type="OrthoDB" id="441503at2759"/>
<proteinExistence type="predicted"/>
<dbReference type="OMA" id="MSLKMIN"/>
<evidence type="ECO:0000259" key="4">
    <source>
        <dbReference type="Pfam" id="PF21771"/>
    </source>
</evidence>
<protein>
    <recommendedName>
        <fullName evidence="4">Cilia- and flagella-associated protein 58 central coiled coil domain-containing protein</fullName>
    </recommendedName>
</protein>
<evidence type="ECO:0000256" key="1">
    <source>
        <dbReference type="ARBA" id="ARBA00023054"/>
    </source>
</evidence>
<reference evidence="5" key="1">
    <citation type="submission" date="2021-02" db="EMBL/GenBank/DDBJ databases">
        <authorList>
            <person name="Dougan E. K."/>
            <person name="Rhodes N."/>
            <person name="Thang M."/>
            <person name="Chan C."/>
        </authorList>
    </citation>
    <scope>NUCLEOTIDE SEQUENCE</scope>
</reference>
<evidence type="ECO:0000313" key="5">
    <source>
        <dbReference type="EMBL" id="CAE8643859.1"/>
    </source>
</evidence>
<gene>
    <name evidence="5" type="ORF">PGLA1383_LOCUS58153</name>
</gene>
<keyword evidence="6" id="KW-1185">Reference proteome</keyword>
<feature type="region of interest" description="Disordered" evidence="3">
    <location>
        <begin position="304"/>
        <end position="346"/>
    </location>
</feature>
<feature type="coiled-coil region" evidence="2">
    <location>
        <begin position="534"/>
        <end position="596"/>
    </location>
</feature>
<evidence type="ECO:0000256" key="3">
    <source>
        <dbReference type="SAM" id="MobiDB-lite"/>
    </source>
</evidence>
<feature type="coiled-coil region" evidence="2">
    <location>
        <begin position="778"/>
        <end position="805"/>
    </location>
</feature>
<dbReference type="EMBL" id="CAJNNV010033452">
    <property type="protein sequence ID" value="CAE8643859.1"/>
    <property type="molecule type" value="Genomic_DNA"/>
</dbReference>
<feature type="domain" description="Cilia- and flagella-associated protein 58 central coiled coil" evidence="4">
    <location>
        <begin position="356"/>
        <end position="654"/>
    </location>
</feature>
<comment type="caution">
    <text evidence="5">The sequence shown here is derived from an EMBL/GenBank/DDBJ whole genome shotgun (WGS) entry which is preliminary data.</text>
</comment>
<dbReference type="Pfam" id="PF21771">
    <property type="entry name" value="CFAP58_CC"/>
    <property type="match status" value="1"/>
</dbReference>
<dbReference type="PANTHER" id="PTHR32083:SF0">
    <property type="entry name" value="CILIA AND FLAGELLA-ASSOCIATED PROTEIN 58"/>
    <property type="match status" value="1"/>
</dbReference>
<evidence type="ECO:0000313" key="6">
    <source>
        <dbReference type="Proteomes" id="UP000654075"/>
    </source>
</evidence>
<keyword evidence="1 2" id="KW-0175">Coiled coil</keyword>